<dbReference type="Proteomes" id="UP000287519">
    <property type="component" value="Unassembled WGS sequence"/>
</dbReference>
<dbReference type="Gene3D" id="2.102.10.10">
    <property type="entry name" value="Rieske [2Fe-2S] iron-sulphur domain"/>
    <property type="match status" value="1"/>
</dbReference>
<dbReference type="AlphaFoldDB" id="A0A402CJK4"/>
<dbReference type="GO" id="GO:0016020">
    <property type="term" value="C:membrane"/>
    <property type="evidence" value="ECO:0007669"/>
    <property type="project" value="InterPro"/>
</dbReference>
<keyword evidence="2" id="KW-0479">Metal-binding</keyword>
<dbReference type="InterPro" id="IPR017941">
    <property type="entry name" value="Rieske_2Fe-2S"/>
</dbReference>
<dbReference type="InterPro" id="IPR005805">
    <property type="entry name" value="Rieske_Fe-S_prot_C"/>
</dbReference>
<keyword evidence="1" id="KW-0001">2Fe-2S</keyword>
<organism evidence="7 8">
    <name type="scientific">Rhodococcus wratislaviensis</name>
    <name type="common">Tsukamurella wratislaviensis</name>
    <dbReference type="NCBI Taxonomy" id="44752"/>
    <lineage>
        <taxon>Bacteria</taxon>
        <taxon>Bacillati</taxon>
        <taxon>Actinomycetota</taxon>
        <taxon>Actinomycetes</taxon>
        <taxon>Mycobacteriales</taxon>
        <taxon>Nocardiaceae</taxon>
        <taxon>Rhodococcus</taxon>
    </lineage>
</organism>
<evidence type="ECO:0000313" key="7">
    <source>
        <dbReference type="EMBL" id="GCE43796.1"/>
    </source>
</evidence>
<dbReference type="Pfam" id="PF00355">
    <property type="entry name" value="Rieske"/>
    <property type="match status" value="1"/>
</dbReference>
<dbReference type="PROSITE" id="PS51296">
    <property type="entry name" value="RIESKE"/>
    <property type="match status" value="1"/>
</dbReference>
<evidence type="ECO:0000256" key="3">
    <source>
        <dbReference type="ARBA" id="ARBA00023004"/>
    </source>
</evidence>
<dbReference type="PRINTS" id="PR00162">
    <property type="entry name" value="RIESKE"/>
</dbReference>
<keyword evidence="5" id="KW-1015">Disulfide bond</keyword>
<dbReference type="InterPro" id="IPR036922">
    <property type="entry name" value="Rieske_2Fe-2S_sf"/>
</dbReference>
<keyword evidence="4" id="KW-0411">Iron-sulfur</keyword>
<dbReference type="GO" id="GO:0046872">
    <property type="term" value="F:metal ion binding"/>
    <property type="evidence" value="ECO:0007669"/>
    <property type="project" value="UniProtKB-KW"/>
</dbReference>
<evidence type="ECO:0000256" key="2">
    <source>
        <dbReference type="ARBA" id="ARBA00022723"/>
    </source>
</evidence>
<keyword evidence="8" id="KW-1185">Reference proteome</keyword>
<dbReference type="EMBL" id="BHYM01000080">
    <property type="protein sequence ID" value="GCE43796.1"/>
    <property type="molecule type" value="Genomic_DNA"/>
</dbReference>
<sequence>MRWAEAFQSYSPTQLFDLPAAVRANGEVAMEMTAGWGDALAGRQRGTGRARIVREGFLPVGEYTSNGHTDRVCVVCPHLGGVLRWNDVEDSWDCPLHGSRFTAAGTLLEGPATSDLRRL</sequence>
<name>A0A402CJK4_RHOWR</name>
<dbReference type="GO" id="GO:0004497">
    <property type="term" value="F:monooxygenase activity"/>
    <property type="evidence" value="ECO:0007669"/>
    <property type="project" value="UniProtKB-ARBA"/>
</dbReference>
<evidence type="ECO:0000259" key="6">
    <source>
        <dbReference type="PROSITE" id="PS51296"/>
    </source>
</evidence>
<keyword evidence="3" id="KW-0408">Iron</keyword>
<protein>
    <submittedName>
        <fullName evidence="7">FAD dependent oxidoreductase</fullName>
    </submittedName>
</protein>
<evidence type="ECO:0000256" key="4">
    <source>
        <dbReference type="ARBA" id="ARBA00023014"/>
    </source>
</evidence>
<reference evidence="7 8" key="1">
    <citation type="submission" date="2018-11" db="EMBL/GenBank/DDBJ databases">
        <title>Microbial catabolism of amino acid.</title>
        <authorList>
            <person name="Hibi M."/>
            <person name="Ogawa J."/>
        </authorList>
    </citation>
    <scope>NUCLEOTIDE SEQUENCE [LARGE SCALE GENOMIC DNA]</scope>
    <source>
        <strain evidence="7 8">C31-06</strain>
    </source>
</reference>
<evidence type="ECO:0000256" key="5">
    <source>
        <dbReference type="ARBA" id="ARBA00023157"/>
    </source>
</evidence>
<proteinExistence type="predicted"/>
<dbReference type="SUPFAM" id="SSF50022">
    <property type="entry name" value="ISP domain"/>
    <property type="match status" value="1"/>
</dbReference>
<gene>
    <name evidence="7" type="ORF">Rhow_008094</name>
</gene>
<dbReference type="GO" id="GO:0051537">
    <property type="term" value="F:2 iron, 2 sulfur cluster binding"/>
    <property type="evidence" value="ECO:0007669"/>
    <property type="project" value="UniProtKB-KW"/>
</dbReference>
<evidence type="ECO:0000256" key="1">
    <source>
        <dbReference type="ARBA" id="ARBA00022714"/>
    </source>
</evidence>
<evidence type="ECO:0000313" key="8">
    <source>
        <dbReference type="Proteomes" id="UP000287519"/>
    </source>
</evidence>
<feature type="domain" description="Rieske" evidence="6">
    <location>
        <begin position="75"/>
        <end position="119"/>
    </location>
</feature>
<dbReference type="GO" id="GO:0016705">
    <property type="term" value="F:oxidoreductase activity, acting on paired donors, with incorporation or reduction of molecular oxygen"/>
    <property type="evidence" value="ECO:0007669"/>
    <property type="project" value="UniProtKB-ARBA"/>
</dbReference>
<comment type="caution">
    <text evidence="7">The sequence shown here is derived from an EMBL/GenBank/DDBJ whole genome shotgun (WGS) entry which is preliminary data.</text>
</comment>
<accession>A0A402CJK4</accession>